<evidence type="ECO:0000259" key="3">
    <source>
        <dbReference type="Pfam" id="PF20249"/>
    </source>
</evidence>
<reference evidence="4 5" key="1">
    <citation type="submission" date="2015-09" db="EMBL/GenBank/DDBJ databases">
        <title>Genome announcement of multiple Pseudomonas syringae strains.</title>
        <authorList>
            <person name="Thakur S."/>
            <person name="Wang P.W."/>
            <person name="Gong Y."/>
            <person name="Weir B.S."/>
            <person name="Guttman D.S."/>
        </authorList>
    </citation>
    <scope>NUCLEOTIDE SEQUENCE [LARGE SCALE GENOMIC DNA]</scope>
    <source>
        <strain evidence="4 5">ICMP3882</strain>
    </source>
</reference>
<dbReference type="Pfam" id="PF20249">
    <property type="entry name" value="VasX_N"/>
    <property type="match status" value="1"/>
</dbReference>
<evidence type="ECO:0000313" key="4">
    <source>
        <dbReference type="EMBL" id="KPY47217.1"/>
    </source>
</evidence>
<feature type="compositionally biased region" description="Low complexity" evidence="2">
    <location>
        <begin position="1"/>
        <end position="12"/>
    </location>
</feature>
<comment type="caution">
    <text evidence="4">The sequence shown here is derived from an EMBL/GenBank/DDBJ whole genome shotgun (WGS) entry which is preliminary data.</text>
</comment>
<gene>
    <name evidence="4" type="ORF">ALO47_05325</name>
</gene>
<accession>A0A0P9ZBR5</accession>
<evidence type="ECO:0000313" key="5">
    <source>
        <dbReference type="Proteomes" id="UP000050554"/>
    </source>
</evidence>
<evidence type="ECO:0000256" key="1">
    <source>
        <dbReference type="SAM" id="Coils"/>
    </source>
</evidence>
<dbReference type="AlphaFoldDB" id="A0A0P9ZBR5"/>
<feature type="domain" description="Toxin VasX N-terminal region" evidence="3">
    <location>
        <begin position="50"/>
        <end position="185"/>
    </location>
</feature>
<sequence length="1174" mass="132070">MARGAGRPAAGRSIAMNPQDNPKTLPAKDKAYWESRAREHVDSHSRPNTCPAPTNNIQLLPLRYGRVERLGSKPDSKVYARLKRPLGLRLLRDGYLYVIEERTGYLHEYRVENGVPSKLLWKGAEVVQDTRQNSTGEHALVFPNDSVLHVAYSELQWTAAKCAQALGNAADRFYFMQKVDLAKADCLKGGVHLKVQKQVSEQLAELAEQPAQQCATPDISQAEQQDYVWEHQPLFREAHIGEFKHLIKPLHEKSHLYLVLDDSIGILRDLAEEQDTVVGWIEEWRERNNNETRFLTATYIDTLMTVGDTNARQVNPDSKLLKETTPQQRSRIYDFINARNQWRREKRLGPEPSRTPDGHYAYRRGADYNERFQQRFARLDMENKQAQMRSALGEKLHGELEEDIEALDENSQGTLNGVGLGSRGINDLVRHDEMQSYLNQERSHLRRWTQRLDDITHDRISLFTQSELYRSAWYFDPDHPDQLKSALAMELNCTRDLCRTEESLQRVSDYFHDNPHYVLPVFYGRLNLEFLRSKSGDLIKLLDDIKNFGAALADAQDRITKVSHVMGHHWTLSLNLPEAARPLHQAVIASYIPSIALRMEQWLRDMHSKLNDTEVRQHLNTFLKQNNRAQRLGALVAMQQEAVTLNVANETDVQKYRDAFVRLNHLIEAENDLIRERTRLSKLSSKRSLTPTQRTELIYDKQYIQQQLLQTRNQLAAVRRELENAITPTGRPINGAIGVKLNISDAQLRVLEDEIARYRAGAARGYGTQGAVGSAFKGSLFPLLAMMLQIGNLGDALDAWRKSEGNRSAKEIVIIGGALFSPIAAALSVYQSAHIAIVDNALRALAANPAGTAGGLFAVRLGKLGLGLGAFILPLSLTGAVGTTLNNWEKWNTALSAGTTGEKLGAGAALVGDIGSTVLTAAVTGNAGIELYGLLREVRAAPVAERKLVANMAWATRGARFLRFWMNMNPWALISAALQLGGETLYNYFNLDDQQRWLLGSLWGKEPQGWDWPTHAQKLAEANLRPTFIDKAMIRREIDGESVRSLQLVLPGLTWASFDDTSLRWSAELHNVSDRQDVSEVLRQGLSIIAVSPLILALEVPNSWQSHHALLVVRVAVKPALVTNYLKADEGYLTYRIPLGMDIVSKPVNASTDEPVENRQLPATQITRERLNDL</sequence>
<evidence type="ECO:0000256" key="2">
    <source>
        <dbReference type="SAM" id="MobiDB-lite"/>
    </source>
</evidence>
<feature type="coiled-coil region" evidence="1">
    <location>
        <begin position="666"/>
        <end position="725"/>
    </location>
</feature>
<dbReference type="InterPro" id="IPR046864">
    <property type="entry name" value="VasX_N"/>
</dbReference>
<name>A0A0P9ZBR5_PSESI</name>
<dbReference type="EMBL" id="LJRF01000107">
    <property type="protein sequence ID" value="KPY47217.1"/>
    <property type="molecule type" value="Genomic_DNA"/>
</dbReference>
<organism evidence="4 5">
    <name type="scientific">Pseudomonas syringae pv. ribicola</name>
    <dbReference type="NCBI Taxonomy" id="55398"/>
    <lineage>
        <taxon>Bacteria</taxon>
        <taxon>Pseudomonadati</taxon>
        <taxon>Pseudomonadota</taxon>
        <taxon>Gammaproteobacteria</taxon>
        <taxon>Pseudomonadales</taxon>
        <taxon>Pseudomonadaceae</taxon>
        <taxon>Pseudomonas</taxon>
    </lineage>
</organism>
<feature type="region of interest" description="Disordered" evidence="2">
    <location>
        <begin position="1"/>
        <end position="30"/>
    </location>
</feature>
<keyword evidence="1" id="KW-0175">Coiled coil</keyword>
<dbReference type="PATRIC" id="fig|55398.3.peg.5434"/>
<dbReference type="CDD" id="cd20708">
    <property type="entry name" value="MIX_IV"/>
    <property type="match status" value="1"/>
</dbReference>
<dbReference type="Proteomes" id="UP000050554">
    <property type="component" value="Unassembled WGS sequence"/>
</dbReference>
<proteinExistence type="predicted"/>
<protein>
    <recommendedName>
        <fullName evidence="3">Toxin VasX N-terminal region domain-containing protein</fullName>
    </recommendedName>
</protein>